<evidence type="ECO:0000313" key="2">
    <source>
        <dbReference type="Proteomes" id="UP000256328"/>
    </source>
</evidence>
<name>A0A3D8QI23_9HELO</name>
<comment type="caution">
    <text evidence="1">The sequence shown here is derived from an EMBL/GenBank/DDBJ whole genome shotgun (WGS) entry which is preliminary data.</text>
</comment>
<sequence length="162" mass="18330">MAPESGNEGYLQANTSCLIKPKAQVSENQTLQCKESLPAFEHLPTYETSDSDCDLNLPFSLQNKAACLTVSFTSLQSELVSLERDIAYLSLKWMFLLDIGNSARAMMAEFADRHDDKEFKEYFDSAPVYNANFFDTMLSPEDKKTLQGIKNKCFPKWEASLE</sequence>
<dbReference type="EMBL" id="PDLN01000018">
    <property type="protein sequence ID" value="RDW61445.1"/>
    <property type="molecule type" value="Genomic_DNA"/>
</dbReference>
<dbReference type="OrthoDB" id="10325317at2759"/>
<gene>
    <name evidence="1" type="ORF">BP5796_11337</name>
</gene>
<organism evidence="1 2">
    <name type="scientific">Coleophoma crateriformis</name>
    <dbReference type="NCBI Taxonomy" id="565419"/>
    <lineage>
        <taxon>Eukaryota</taxon>
        <taxon>Fungi</taxon>
        <taxon>Dikarya</taxon>
        <taxon>Ascomycota</taxon>
        <taxon>Pezizomycotina</taxon>
        <taxon>Leotiomycetes</taxon>
        <taxon>Helotiales</taxon>
        <taxon>Dermateaceae</taxon>
        <taxon>Coleophoma</taxon>
    </lineage>
</organism>
<keyword evidence="2" id="KW-1185">Reference proteome</keyword>
<protein>
    <submittedName>
        <fullName evidence="1">Uncharacterized protein</fullName>
    </submittedName>
</protein>
<dbReference type="Proteomes" id="UP000256328">
    <property type="component" value="Unassembled WGS sequence"/>
</dbReference>
<evidence type="ECO:0000313" key="1">
    <source>
        <dbReference type="EMBL" id="RDW61445.1"/>
    </source>
</evidence>
<reference evidence="1 2" key="1">
    <citation type="journal article" date="2018" name="IMA Fungus">
        <title>IMA Genome-F 9: Draft genome sequence of Annulohypoxylon stygium, Aspergillus mulundensis, Berkeleyomyces basicola (syn. Thielaviopsis basicola), Ceratocystis smalleyi, two Cercospora beticola strains, Coleophoma cylindrospora, Fusarium fracticaudum, Phialophora cf. hyalina, and Morchella septimelata.</title>
        <authorList>
            <person name="Wingfield B.D."/>
            <person name="Bills G.F."/>
            <person name="Dong Y."/>
            <person name="Huang W."/>
            <person name="Nel W.J."/>
            <person name="Swalarsk-Parry B.S."/>
            <person name="Vaghefi N."/>
            <person name="Wilken P.M."/>
            <person name="An Z."/>
            <person name="de Beer Z.W."/>
            <person name="De Vos L."/>
            <person name="Chen L."/>
            <person name="Duong T.A."/>
            <person name="Gao Y."/>
            <person name="Hammerbacher A."/>
            <person name="Kikkert J.R."/>
            <person name="Li Y."/>
            <person name="Li H."/>
            <person name="Li K."/>
            <person name="Li Q."/>
            <person name="Liu X."/>
            <person name="Ma X."/>
            <person name="Naidoo K."/>
            <person name="Pethybridge S.J."/>
            <person name="Sun J."/>
            <person name="Steenkamp E.T."/>
            <person name="van der Nest M.A."/>
            <person name="van Wyk S."/>
            <person name="Wingfield M.J."/>
            <person name="Xiong C."/>
            <person name="Yue Q."/>
            <person name="Zhang X."/>
        </authorList>
    </citation>
    <scope>NUCLEOTIDE SEQUENCE [LARGE SCALE GENOMIC DNA]</scope>
    <source>
        <strain evidence="1 2">BP5796</strain>
    </source>
</reference>
<accession>A0A3D8QI23</accession>
<proteinExistence type="predicted"/>
<dbReference type="AlphaFoldDB" id="A0A3D8QI23"/>